<keyword evidence="2" id="KW-1185">Reference proteome</keyword>
<dbReference type="AlphaFoldDB" id="A0A8X6VKQ5"/>
<accession>A0A8X6VKQ5</accession>
<organism evidence="1 2">
    <name type="scientific">Trichonephila clavipes</name>
    <name type="common">Golden silk orbweaver</name>
    <name type="synonym">Nephila clavipes</name>
    <dbReference type="NCBI Taxonomy" id="2585209"/>
    <lineage>
        <taxon>Eukaryota</taxon>
        <taxon>Metazoa</taxon>
        <taxon>Ecdysozoa</taxon>
        <taxon>Arthropoda</taxon>
        <taxon>Chelicerata</taxon>
        <taxon>Arachnida</taxon>
        <taxon>Araneae</taxon>
        <taxon>Araneomorphae</taxon>
        <taxon>Entelegynae</taxon>
        <taxon>Araneoidea</taxon>
        <taxon>Nephilidae</taxon>
        <taxon>Trichonephila</taxon>
    </lineage>
</organism>
<name>A0A8X6VKQ5_TRICX</name>
<comment type="caution">
    <text evidence="1">The sequence shown here is derived from an EMBL/GenBank/DDBJ whole genome shotgun (WGS) entry which is preliminary data.</text>
</comment>
<evidence type="ECO:0000313" key="1">
    <source>
        <dbReference type="EMBL" id="GFY11333.1"/>
    </source>
</evidence>
<protein>
    <submittedName>
        <fullName evidence="1">Uncharacterized protein</fullName>
    </submittedName>
</protein>
<dbReference type="Proteomes" id="UP000887159">
    <property type="component" value="Unassembled WGS sequence"/>
</dbReference>
<gene>
    <name evidence="1" type="ORF">TNCV_4473161</name>
</gene>
<dbReference type="EMBL" id="BMAU01021304">
    <property type="protein sequence ID" value="GFY11333.1"/>
    <property type="molecule type" value="Genomic_DNA"/>
</dbReference>
<proteinExistence type="predicted"/>
<sequence length="123" mass="13832">MPNKDIFEFVQSSKNIIDADSDDENEMNYAAHVPTSSEMRNIMKKLAERGPEASLSLPERPDTPLEIIDLPLLMAVAEVEEASSLPERILTSQVTCCEKSSQTDSLNIHFRLLENLRKRSLEG</sequence>
<reference evidence="1" key="1">
    <citation type="submission" date="2020-08" db="EMBL/GenBank/DDBJ databases">
        <title>Multicomponent nature underlies the extraordinary mechanical properties of spider dragline silk.</title>
        <authorList>
            <person name="Kono N."/>
            <person name="Nakamura H."/>
            <person name="Mori M."/>
            <person name="Yoshida Y."/>
            <person name="Ohtoshi R."/>
            <person name="Malay A.D."/>
            <person name="Moran D.A.P."/>
            <person name="Tomita M."/>
            <person name="Numata K."/>
            <person name="Arakawa K."/>
        </authorList>
    </citation>
    <scope>NUCLEOTIDE SEQUENCE</scope>
</reference>
<evidence type="ECO:0000313" key="2">
    <source>
        <dbReference type="Proteomes" id="UP000887159"/>
    </source>
</evidence>